<evidence type="ECO:0000256" key="4">
    <source>
        <dbReference type="ARBA" id="ARBA00022692"/>
    </source>
</evidence>
<feature type="binding site" evidence="7">
    <location>
        <position position="197"/>
    </location>
    <ligand>
        <name>Mg(2+)</name>
        <dbReference type="ChEBI" id="CHEBI:18420"/>
    </ligand>
</feature>
<dbReference type="InterPro" id="IPR000715">
    <property type="entry name" value="Glycosyl_transferase_4"/>
</dbReference>
<dbReference type="AlphaFoldDB" id="A0A401J9G5"/>
<evidence type="ECO:0000256" key="6">
    <source>
        <dbReference type="ARBA" id="ARBA00023136"/>
    </source>
</evidence>
<feature type="transmembrane region" description="Helical" evidence="8">
    <location>
        <begin position="222"/>
        <end position="241"/>
    </location>
</feature>
<dbReference type="PANTHER" id="PTHR22926">
    <property type="entry name" value="PHOSPHO-N-ACETYLMURAMOYL-PENTAPEPTIDE-TRANSFERASE"/>
    <property type="match status" value="1"/>
</dbReference>
<comment type="caution">
    <text evidence="9">The sequence shown here is derived from an EMBL/GenBank/DDBJ whole genome shotgun (WGS) entry which is preliminary data.</text>
</comment>
<evidence type="ECO:0000256" key="7">
    <source>
        <dbReference type="PIRSR" id="PIRSR600715-1"/>
    </source>
</evidence>
<proteinExistence type="predicted"/>
<evidence type="ECO:0000256" key="2">
    <source>
        <dbReference type="ARBA" id="ARBA00022475"/>
    </source>
</evidence>
<keyword evidence="6 8" id="KW-0472">Membrane</keyword>
<dbReference type="CDD" id="cd06854">
    <property type="entry name" value="GT_WbpL_WbcO_like"/>
    <property type="match status" value="1"/>
</dbReference>
<protein>
    <submittedName>
        <fullName evidence="9">Undecaprenyl-phosphate N-acetylglucosaminyl 1-phosphate transferase</fullName>
    </submittedName>
</protein>
<accession>A0A401J9G5</accession>
<keyword evidence="5 8" id="KW-1133">Transmembrane helix</keyword>
<evidence type="ECO:0000256" key="5">
    <source>
        <dbReference type="ARBA" id="ARBA00022989"/>
    </source>
</evidence>
<evidence type="ECO:0000256" key="8">
    <source>
        <dbReference type="SAM" id="Phobius"/>
    </source>
</evidence>
<feature type="transmembrane region" description="Helical" evidence="8">
    <location>
        <begin position="274"/>
        <end position="292"/>
    </location>
</feature>
<dbReference type="GO" id="GO:0071555">
    <property type="term" value="P:cell wall organization"/>
    <property type="evidence" value="ECO:0007669"/>
    <property type="project" value="TreeGrafter"/>
</dbReference>
<evidence type="ECO:0000256" key="1">
    <source>
        <dbReference type="ARBA" id="ARBA00004651"/>
    </source>
</evidence>
<keyword evidence="2" id="KW-1003">Cell membrane</keyword>
<dbReference type="GO" id="GO:0046872">
    <property type="term" value="F:metal ion binding"/>
    <property type="evidence" value="ECO:0007669"/>
    <property type="project" value="UniProtKB-KW"/>
</dbReference>
<reference evidence="9 10" key="1">
    <citation type="journal article" date="2019" name="Front. Microbiol.">
        <title>Genomes of Neutrophilic Sulfur-Oxidizing Chemolithoautotrophs Representing 9 Proteobacterial Species From 8 Genera.</title>
        <authorList>
            <person name="Watanabe T."/>
            <person name="Kojima H."/>
            <person name="Umezawa K."/>
            <person name="Hori C."/>
            <person name="Takasuka T.E."/>
            <person name="Kato Y."/>
            <person name="Fukui M."/>
        </authorList>
    </citation>
    <scope>NUCLEOTIDE SEQUENCE [LARGE SCALE GENOMIC DNA]</scope>
    <source>
        <strain evidence="9 10">TTN</strain>
    </source>
</reference>
<dbReference type="RefSeq" id="WP_223247582.1">
    <property type="nucleotide sequence ID" value="NZ_BGOW01000001.1"/>
</dbReference>
<comment type="cofactor">
    <cofactor evidence="7">
        <name>Mg(2+)</name>
        <dbReference type="ChEBI" id="CHEBI:18420"/>
    </cofactor>
</comment>
<dbReference type="GO" id="GO:0009103">
    <property type="term" value="P:lipopolysaccharide biosynthetic process"/>
    <property type="evidence" value="ECO:0007669"/>
    <property type="project" value="TreeGrafter"/>
</dbReference>
<evidence type="ECO:0000256" key="3">
    <source>
        <dbReference type="ARBA" id="ARBA00022679"/>
    </source>
</evidence>
<evidence type="ECO:0000313" key="10">
    <source>
        <dbReference type="Proteomes" id="UP000286806"/>
    </source>
</evidence>
<dbReference type="Pfam" id="PF00953">
    <property type="entry name" value="Glycos_transf_4"/>
    <property type="match status" value="1"/>
</dbReference>
<dbReference type="GO" id="GO:0005886">
    <property type="term" value="C:plasma membrane"/>
    <property type="evidence" value="ECO:0007669"/>
    <property type="project" value="UniProtKB-SubCell"/>
</dbReference>
<dbReference type="GO" id="GO:0044038">
    <property type="term" value="P:cell wall macromolecule biosynthetic process"/>
    <property type="evidence" value="ECO:0007669"/>
    <property type="project" value="TreeGrafter"/>
</dbReference>
<gene>
    <name evidence="9" type="ORF">SFMTTN_0064</name>
</gene>
<dbReference type="GO" id="GO:0016780">
    <property type="term" value="F:phosphotransferase activity, for other substituted phosphate groups"/>
    <property type="evidence" value="ECO:0007669"/>
    <property type="project" value="InterPro"/>
</dbReference>
<feature type="binding site" evidence="7">
    <location>
        <position position="137"/>
    </location>
    <ligand>
        <name>Mg(2+)</name>
        <dbReference type="ChEBI" id="CHEBI:18420"/>
    </ligand>
</feature>
<feature type="transmembrane region" description="Helical" evidence="8">
    <location>
        <begin position="169"/>
        <end position="186"/>
    </location>
</feature>
<feature type="transmembrane region" description="Helical" evidence="8">
    <location>
        <begin position="298"/>
        <end position="316"/>
    </location>
</feature>
<dbReference type="Proteomes" id="UP000286806">
    <property type="component" value="Unassembled WGS sequence"/>
</dbReference>
<dbReference type="PANTHER" id="PTHR22926:SF3">
    <property type="entry name" value="UNDECAPRENYL-PHOSPHATE ALPHA-N-ACETYLGLUCOSAMINYL 1-PHOSPHATE TRANSFERASE"/>
    <property type="match status" value="1"/>
</dbReference>
<feature type="transmembrane region" description="Helical" evidence="8">
    <location>
        <begin position="198"/>
        <end position="216"/>
    </location>
</feature>
<feature type="transmembrane region" description="Helical" evidence="8">
    <location>
        <begin position="53"/>
        <end position="84"/>
    </location>
</feature>
<dbReference type="EMBL" id="BGOW01000001">
    <property type="protein sequence ID" value="GBL44269.1"/>
    <property type="molecule type" value="Genomic_DNA"/>
</dbReference>
<feature type="transmembrane region" description="Helical" evidence="8">
    <location>
        <begin position="120"/>
        <end position="138"/>
    </location>
</feature>
<evidence type="ECO:0000313" key="9">
    <source>
        <dbReference type="EMBL" id="GBL44269.1"/>
    </source>
</evidence>
<sequence length="333" mass="35689">MFNPGGVWLALLALPVSALAVWLFSRGRAARLALDHPNVRSLHTTPVPRTGGLGMIAGIAASWFAAGVHLPIPLSVGAALLAVLSFADDRHNLPTSLRFLAHAAAATWLVTTLGTNWSTWLWPLAVLFIVWMTNLYNFMDGSDGLAGGMALFGFGTYALAALLQGHPDLALAGGVIALAALGFLLFNFPPARVFMGDAGSIPLGFLAAGLGLLGMVRGSWPAWFPVLVFAPFVLDASITLVRRGLRGEKVWHAHKEHYYQRLIRMGWSHRKTALAEYVVMGGGSSIALLGLFVPASMAMGIAALWGAVLIALMRLVDKRWREFQVNQAAHPPD</sequence>
<comment type="subcellular location">
    <subcellularLocation>
        <location evidence="1">Cell membrane</location>
        <topology evidence="1">Multi-pass membrane protein</topology>
    </subcellularLocation>
</comment>
<keyword evidence="7" id="KW-0479">Metal-binding</keyword>
<keyword evidence="10" id="KW-1185">Reference proteome</keyword>
<name>A0A401J9G5_9PROT</name>
<keyword evidence="7" id="KW-0460">Magnesium</keyword>
<organism evidence="9 10">
    <name type="scientific">Sulfuriferula multivorans</name>
    <dbReference type="NCBI Taxonomy" id="1559896"/>
    <lineage>
        <taxon>Bacteria</taxon>
        <taxon>Pseudomonadati</taxon>
        <taxon>Pseudomonadota</taxon>
        <taxon>Betaproteobacteria</taxon>
        <taxon>Nitrosomonadales</taxon>
        <taxon>Sulfuricellaceae</taxon>
        <taxon>Sulfuriferula</taxon>
    </lineage>
</organism>
<keyword evidence="3 9" id="KW-0808">Transferase</keyword>
<feature type="transmembrane region" description="Helical" evidence="8">
    <location>
        <begin position="145"/>
        <end position="163"/>
    </location>
</feature>
<keyword evidence="4 8" id="KW-0812">Transmembrane</keyword>